<organism evidence="7 8">
    <name type="scientific">Listeria aquatica FSL S10-1188</name>
    <dbReference type="NCBI Taxonomy" id="1265818"/>
    <lineage>
        <taxon>Bacteria</taxon>
        <taxon>Bacillati</taxon>
        <taxon>Bacillota</taxon>
        <taxon>Bacilli</taxon>
        <taxon>Bacillales</taxon>
        <taxon>Listeriaceae</taxon>
        <taxon>Listeria</taxon>
    </lineage>
</organism>
<dbReference type="PANTHER" id="PTHR30250">
    <property type="entry name" value="PST FAMILY PREDICTED COLANIC ACID TRANSPORTER"/>
    <property type="match status" value="1"/>
</dbReference>
<evidence type="ECO:0000256" key="4">
    <source>
        <dbReference type="ARBA" id="ARBA00022989"/>
    </source>
</evidence>
<feature type="transmembrane region" description="Helical" evidence="6">
    <location>
        <begin position="46"/>
        <end position="67"/>
    </location>
</feature>
<evidence type="ECO:0000256" key="5">
    <source>
        <dbReference type="ARBA" id="ARBA00023136"/>
    </source>
</evidence>
<reference evidence="7 8" key="1">
    <citation type="journal article" date="2014" name="Int. J. Syst. Evol. Microbiol.">
        <title>Listeria floridensis sp. nov., Listeria aquatica sp. nov., Listeria cornellensis sp. nov., Listeria riparia sp. nov. and Listeria grandensis sp. nov., from agricultural and natural environments.</title>
        <authorList>
            <person name="den Bakker H.C."/>
            <person name="Warchocki S."/>
            <person name="Wright E.M."/>
            <person name="Allred A.F."/>
            <person name="Ahlstrom C."/>
            <person name="Manuel C.S."/>
            <person name="Stasiewicz M.J."/>
            <person name="Burrell A."/>
            <person name="Roof S."/>
            <person name="Strawn L."/>
            <person name="Fortes E.D."/>
            <person name="Nightingale K.K."/>
            <person name="Kephart D."/>
            <person name="Wiedmann M."/>
        </authorList>
    </citation>
    <scope>NUCLEOTIDE SEQUENCE [LARGE SCALE GENOMIC DNA]</scope>
    <source>
        <strain evidence="7 8">FSL S10-1188</strain>
    </source>
</reference>
<evidence type="ECO:0000313" key="7">
    <source>
        <dbReference type="EMBL" id="EUJ16961.1"/>
    </source>
</evidence>
<keyword evidence="2" id="KW-1003">Cell membrane</keyword>
<dbReference type="RefSeq" id="WP_241463229.1">
    <property type="nucleotide sequence ID" value="NZ_AOCG01000016.1"/>
</dbReference>
<dbReference type="PATRIC" id="fig|1265818.5.peg.2917"/>
<dbReference type="InterPro" id="IPR050833">
    <property type="entry name" value="Poly_Biosynth_Transport"/>
</dbReference>
<dbReference type="GO" id="GO:0005886">
    <property type="term" value="C:plasma membrane"/>
    <property type="evidence" value="ECO:0007669"/>
    <property type="project" value="UniProtKB-SubCell"/>
</dbReference>
<feature type="transmembrane region" description="Helical" evidence="6">
    <location>
        <begin position="104"/>
        <end position="125"/>
    </location>
</feature>
<accession>W7B2N1</accession>
<evidence type="ECO:0000256" key="1">
    <source>
        <dbReference type="ARBA" id="ARBA00004651"/>
    </source>
</evidence>
<dbReference type="PANTHER" id="PTHR30250:SF11">
    <property type="entry name" value="O-ANTIGEN TRANSPORTER-RELATED"/>
    <property type="match status" value="1"/>
</dbReference>
<keyword evidence="3 6" id="KW-0812">Transmembrane</keyword>
<dbReference type="AlphaFoldDB" id="W7B2N1"/>
<proteinExistence type="predicted"/>
<evidence type="ECO:0000313" key="8">
    <source>
        <dbReference type="Proteomes" id="UP000019246"/>
    </source>
</evidence>
<dbReference type="Proteomes" id="UP000019246">
    <property type="component" value="Unassembled WGS sequence"/>
</dbReference>
<keyword evidence="8" id="KW-1185">Reference proteome</keyword>
<protein>
    <submittedName>
        <fullName evidence="7">Uncharacterized protein</fullName>
    </submittedName>
</protein>
<evidence type="ECO:0000256" key="6">
    <source>
        <dbReference type="SAM" id="Phobius"/>
    </source>
</evidence>
<feature type="transmembrane region" description="Helical" evidence="6">
    <location>
        <begin position="21"/>
        <end position="40"/>
    </location>
</feature>
<sequence>MGWGSIIGQQYMVAANQVAKSIVSLIVGILVSIALSFLLIPSYGALGAAISSVAGEAVIAIAQIIMIRKSLQIHLFKETAGYVIAALVMVVAGFGMGMLIKGAFYSMCVQIATAVVVYAIFMILIKPAPVRVLMDKFKNRN</sequence>
<comment type="caution">
    <text evidence="7">The sequence shown here is derived from an EMBL/GenBank/DDBJ whole genome shotgun (WGS) entry which is preliminary data.</text>
</comment>
<feature type="transmembrane region" description="Helical" evidence="6">
    <location>
        <begin position="79"/>
        <end position="98"/>
    </location>
</feature>
<keyword evidence="4 6" id="KW-1133">Transmembrane helix</keyword>
<gene>
    <name evidence="7" type="ORF">MAQA_14479</name>
</gene>
<evidence type="ECO:0000256" key="3">
    <source>
        <dbReference type="ARBA" id="ARBA00022692"/>
    </source>
</evidence>
<dbReference type="EMBL" id="AOCG01000016">
    <property type="protein sequence ID" value="EUJ16961.1"/>
    <property type="molecule type" value="Genomic_DNA"/>
</dbReference>
<comment type="subcellular location">
    <subcellularLocation>
        <location evidence="1">Cell membrane</location>
        <topology evidence="1">Multi-pass membrane protein</topology>
    </subcellularLocation>
</comment>
<dbReference type="STRING" id="1265818.MAQA_14479"/>
<name>W7B2N1_9LIST</name>
<evidence type="ECO:0000256" key="2">
    <source>
        <dbReference type="ARBA" id="ARBA00022475"/>
    </source>
</evidence>
<keyword evidence="5 6" id="KW-0472">Membrane</keyword>